<keyword evidence="2" id="KW-1185">Reference proteome</keyword>
<proteinExistence type="predicted"/>
<name>A0A158JJV4_CABCO</name>
<organism evidence="1 2">
    <name type="scientific">Caballeronia cordobensis</name>
    <name type="common">Burkholderia cordobensis</name>
    <dbReference type="NCBI Taxonomy" id="1353886"/>
    <lineage>
        <taxon>Bacteria</taxon>
        <taxon>Pseudomonadati</taxon>
        <taxon>Pseudomonadota</taxon>
        <taxon>Betaproteobacteria</taxon>
        <taxon>Burkholderiales</taxon>
        <taxon>Burkholderiaceae</taxon>
        <taxon>Caballeronia</taxon>
    </lineage>
</organism>
<dbReference type="EMBL" id="FCNY02000029">
    <property type="protein sequence ID" value="SAL69162.1"/>
    <property type="molecule type" value="Genomic_DNA"/>
</dbReference>
<evidence type="ECO:0000313" key="1">
    <source>
        <dbReference type="EMBL" id="SAL69162.1"/>
    </source>
</evidence>
<dbReference type="RefSeq" id="WP_255724144.1">
    <property type="nucleotide sequence ID" value="NZ_AP014576.1"/>
</dbReference>
<evidence type="ECO:0000313" key="2">
    <source>
        <dbReference type="Proteomes" id="UP000054740"/>
    </source>
</evidence>
<dbReference type="AlphaFoldDB" id="A0A158JJV4"/>
<accession>A0A158JJV4</accession>
<dbReference type="Proteomes" id="UP000054740">
    <property type="component" value="Unassembled WGS sequence"/>
</dbReference>
<sequence>MEANWLEKRHAIRRAAAMRTREPCNVILTMLARAGAPEAAIGML</sequence>
<protein>
    <submittedName>
        <fullName evidence="1">Uncharacterized protein</fullName>
    </submittedName>
</protein>
<reference evidence="2" key="1">
    <citation type="submission" date="2016-01" db="EMBL/GenBank/DDBJ databases">
        <authorList>
            <person name="Peeters C."/>
        </authorList>
    </citation>
    <scope>NUCLEOTIDE SEQUENCE [LARGE SCALE GENOMIC DNA]</scope>
</reference>
<gene>
    <name evidence="1" type="ORF">AWB70_06882</name>
</gene>